<feature type="transmembrane region" description="Helical" evidence="8">
    <location>
        <begin position="256"/>
        <end position="276"/>
    </location>
</feature>
<evidence type="ECO:0000256" key="5">
    <source>
        <dbReference type="ARBA" id="ARBA00022989"/>
    </source>
</evidence>
<dbReference type="Pfam" id="PF03916">
    <property type="entry name" value="NrfD"/>
    <property type="match status" value="1"/>
</dbReference>
<dbReference type="PANTHER" id="PTHR34856:SF2">
    <property type="entry name" value="PROTEIN NRFD"/>
    <property type="match status" value="1"/>
</dbReference>
<feature type="transmembrane region" description="Helical" evidence="8">
    <location>
        <begin position="219"/>
        <end position="244"/>
    </location>
</feature>
<keyword evidence="4 8" id="KW-0812">Transmembrane</keyword>
<feature type="transmembrane region" description="Helical" evidence="8">
    <location>
        <begin position="303"/>
        <end position="322"/>
    </location>
</feature>
<feature type="transmembrane region" description="Helical" evidence="8">
    <location>
        <begin position="329"/>
        <end position="352"/>
    </location>
</feature>
<dbReference type="AlphaFoldDB" id="A0A6C0UH14"/>
<proteinExistence type="inferred from homology"/>
<feature type="transmembrane region" description="Helical" evidence="8">
    <location>
        <begin position="132"/>
        <end position="152"/>
    </location>
</feature>
<evidence type="ECO:0000256" key="2">
    <source>
        <dbReference type="ARBA" id="ARBA00008929"/>
    </source>
</evidence>
<dbReference type="InterPro" id="IPR052049">
    <property type="entry name" value="Electron_transfer_protein"/>
</dbReference>
<dbReference type="RefSeq" id="WP_163486423.1">
    <property type="nucleotide sequence ID" value="NZ_CP048739.1"/>
</dbReference>
<feature type="transmembrane region" description="Helical" evidence="8">
    <location>
        <begin position="183"/>
        <end position="207"/>
    </location>
</feature>
<feature type="transmembrane region" description="Helical" evidence="8">
    <location>
        <begin position="393"/>
        <end position="414"/>
    </location>
</feature>
<evidence type="ECO:0000313" key="10">
    <source>
        <dbReference type="Proteomes" id="UP000465846"/>
    </source>
</evidence>
<dbReference type="Gene3D" id="1.20.1630.10">
    <property type="entry name" value="Formate dehydrogenase/DMSO reductase domain"/>
    <property type="match status" value="1"/>
</dbReference>
<evidence type="ECO:0000313" key="9">
    <source>
        <dbReference type="EMBL" id="QIB74497.1"/>
    </source>
</evidence>
<dbReference type="InterPro" id="IPR005614">
    <property type="entry name" value="NrfD-like"/>
</dbReference>
<sequence>MTTRDDTSRTAVPTFGSKGKLWLGFLGALVVAGLTAWGYQLTTGLIVTGMRNVFSWGLYIMMFVLFVGLSAGGLIISSAPKFFHSHRYEGFARLGVLVSLACITVAGLLILPDIGRPERLYQFFTSPDFRSPMVWDFGIVVLYGALNLWYLWLLSRRDLAAHGSKLALGVEDTEAGRERDRTLAFWTAAVALPTAVALHSVTGWIFATQVGRGDWFSPLVAPVFIAKALVSGLGLLLVVSVLADRFTDYRVDRNELTSLGKILGIFLAFHVVYLLAAERLPHAWADHFGFWAITRNFLIGESAYFWLWTVVGGALPLAMLAMPSVRKRVSVIFAASVLAVFGTMFEGVRLVFTGYDDANIDAPPGISLGGEYAGLTTDVWATVGVYTPTLVEITVTVGIVALGAIIVTLGLRYVPIQRSDGDRRTASQSDSAEGSTPVTDGGETTPETEGSR</sequence>
<gene>
    <name evidence="9" type="primary">nrfD</name>
    <name evidence="9" type="ORF">G3I44_09525</name>
</gene>
<feature type="compositionally biased region" description="Low complexity" evidence="7">
    <location>
        <begin position="441"/>
        <end position="452"/>
    </location>
</feature>
<comment type="similarity">
    <text evidence="2">Belongs to the NrfD family.</text>
</comment>
<dbReference type="PANTHER" id="PTHR34856">
    <property type="entry name" value="PROTEIN NRFD"/>
    <property type="match status" value="1"/>
</dbReference>
<protein>
    <submittedName>
        <fullName evidence="9">Polysulfide reductase NrfD</fullName>
    </submittedName>
</protein>
<organism evidence="9 10">
    <name type="scientific">Halogeometricum borinquense</name>
    <dbReference type="NCBI Taxonomy" id="60847"/>
    <lineage>
        <taxon>Archaea</taxon>
        <taxon>Methanobacteriati</taxon>
        <taxon>Methanobacteriota</taxon>
        <taxon>Stenosarchaea group</taxon>
        <taxon>Halobacteria</taxon>
        <taxon>Halobacteriales</taxon>
        <taxon>Haloferacaceae</taxon>
        <taxon>Halogeometricum</taxon>
    </lineage>
</organism>
<reference evidence="9 10" key="1">
    <citation type="submission" date="2020-02" db="EMBL/GenBank/DDBJ databases">
        <title>Whole genome sequence of Halogeometricum borinquense strain wsp4.</title>
        <authorList>
            <person name="Verma D.K."/>
            <person name="Gopal K."/>
            <person name="Prasad E.S."/>
        </authorList>
    </citation>
    <scope>NUCLEOTIDE SEQUENCE [LARGE SCALE GENOMIC DNA]</scope>
    <source>
        <strain evidence="10">wsp4</strain>
    </source>
</reference>
<feature type="transmembrane region" description="Helical" evidence="8">
    <location>
        <begin position="91"/>
        <end position="112"/>
    </location>
</feature>
<accession>A0A6C0UH14</accession>
<evidence type="ECO:0000256" key="1">
    <source>
        <dbReference type="ARBA" id="ARBA00004651"/>
    </source>
</evidence>
<evidence type="ECO:0000256" key="8">
    <source>
        <dbReference type="SAM" id="Phobius"/>
    </source>
</evidence>
<evidence type="ECO:0000256" key="6">
    <source>
        <dbReference type="ARBA" id="ARBA00023136"/>
    </source>
</evidence>
<comment type="subcellular location">
    <subcellularLocation>
        <location evidence="1">Cell membrane</location>
        <topology evidence="1">Multi-pass membrane protein</topology>
    </subcellularLocation>
</comment>
<evidence type="ECO:0000256" key="3">
    <source>
        <dbReference type="ARBA" id="ARBA00022475"/>
    </source>
</evidence>
<keyword evidence="5 8" id="KW-1133">Transmembrane helix</keyword>
<feature type="compositionally biased region" description="Polar residues" evidence="7">
    <location>
        <begin position="426"/>
        <end position="438"/>
    </location>
</feature>
<dbReference type="EMBL" id="CP048739">
    <property type="protein sequence ID" value="QIB74497.1"/>
    <property type="molecule type" value="Genomic_DNA"/>
</dbReference>
<evidence type="ECO:0000256" key="4">
    <source>
        <dbReference type="ARBA" id="ARBA00022692"/>
    </source>
</evidence>
<dbReference type="Proteomes" id="UP000465846">
    <property type="component" value="Chromosome"/>
</dbReference>
<name>A0A6C0UH14_9EURY</name>
<feature type="transmembrane region" description="Helical" evidence="8">
    <location>
        <begin position="21"/>
        <end position="39"/>
    </location>
</feature>
<feature type="transmembrane region" description="Helical" evidence="8">
    <location>
        <begin position="59"/>
        <end position="79"/>
    </location>
</feature>
<keyword evidence="6 8" id="KW-0472">Membrane</keyword>
<dbReference type="GeneID" id="44079640"/>
<evidence type="ECO:0000256" key="7">
    <source>
        <dbReference type="SAM" id="MobiDB-lite"/>
    </source>
</evidence>
<feature type="region of interest" description="Disordered" evidence="7">
    <location>
        <begin position="420"/>
        <end position="452"/>
    </location>
</feature>
<keyword evidence="3" id="KW-1003">Cell membrane</keyword>
<dbReference type="GO" id="GO:0005886">
    <property type="term" value="C:plasma membrane"/>
    <property type="evidence" value="ECO:0007669"/>
    <property type="project" value="UniProtKB-SubCell"/>
</dbReference>